<dbReference type="NCBIfam" id="NF001591">
    <property type="entry name" value="PRK00393.1"/>
    <property type="match status" value="1"/>
</dbReference>
<comment type="cofactor">
    <cofactor evidence="19">
        <name>Mg(2+)</name>
        <dbReference type="ChEBI" id="CHEBI:18420"/>
    </cofactor>
    <cofactor evidence="19">
        <name>Mn(2+)</name>
        <dbReference type="ChEBI" id="CHEBI:29035"/>
    </cofactor>
    <text evidence="19">Binds 2 divalent metal cations per subunit. Magnesium or manganese.</text>
</comment>
<keyword evidence="11 19" id="KW-0862">Zinc</keyword>
<dbReference type="EC" id="4.1.99.12" evidence="19"/>
<feature type="region of interest" description="GTP cyclohydrolase II" evidence="19">
    <location>
        <begin position="202"/>
        <end position="404"/>
    </location>
</feature>
<evidence type="ECO:0000256" key="1">
    <source>
        <dbReference type="ARBA" id="ARBA00000141"/>
    </source>
</evidence>
<dbReference type="GO" id="GO:0000287">
    <property type="term" value="F:magnesium ion binding"/>
    <property type="evidence" value="ECO:0007669"/>
    <property type="project" value="UniProtKB-UniRule"/>
</dbReference>
<evidence type="ECO:0000259" key="20">
    <source>
        <dbReference type="Pfam" id="PF00925"/>
    </source>
</evidence>
<organism evidence="21">
    <name type="scientific">uncultured delta proteobacterium</name>
    <dbReference type="NCBI Taxonomy" id="34034"/>
    <lineage>
        <taxon>Bacteria</taxon>
        <taxon>Deltaproteobacteria</taxon>
        <taxon>environmental samples</taxon>
    </lineage>
</organism>
<gene>
    <name evidence="19 21" type="primary">ribBA</name>
    <name evidence="21" type="ORF">KL86DPRO_11300</name>
</gene>
<comment type="catalytic activity">
    <reaction evidence="1 19">
        <text>D-ribulose 5-phosphate = (2S)-2-hydroxy-3-oxobutyl phosphate + formate + H(+)</text>
        <dbReference type="Rhea" id="RHEA:18457"/>
        <dbReference type="ChEBI" id="CHEBI:15378"/>
        <dbReference type="ChEBI" id="CHEBI:15740"/>
        <dbReference type="ChEBI" id="CHEBI:58121"/>
        <dbReference type="ChEBI" id="CHEBI:58830"/>
        <dbReference type="EC" id="4.1.99.12"/>
    </reaction>
</comment>
<evidence type="ECO:0000256" key="19">
    <source>
        <dbReference type="HAMAP-Rule" id="MF_01283"/>
    </source>
</evidence>
<feature type="binding site" evidence="19">
    <location>
        <position position="358"/>
    </location>
    <ligand>
        <name>GTP</name>
        <dbReference type="ChEBI" id="CHEBI:37565"/>
    </ligand>
</feature>
<comment type="function">
    <text evidence="17 19">Catalyzes the conversion of GTP to 2,5-diamino-6-ribosylamino-4(3H)-pyrimidinone 5'-phosphate (DARP), formate and pyrophosphate.</text>
</comment>
<dbReference type="EC" id="3.5.4.25" evidence="19"/>
<evidence type="ECO:0000256" key="17">
    <source>
        <dbReference type="ARBA" id="ARBA00043932"/>
    </source>
</evidence>
<dbReference type="HAMAP" id="MF_00180">
    <property type="entry name" value="RibB"/>
    <property type="match status" value="1"/>
</dbReference>
<dbReference type="PIRSF" id="PIRSF001259">
    <property type="entry name" value="RibA"/>
    <property type="match status" value="1"/>
</dbReference>
<feature type="active site" description="Proton acceptor; for GTP cyclohydrolase activity" evidence="19">
    <location>
        <position position="330"/>
    </location>
</feature>
<feature type="domain" description="GTP cyclohydrolase II" evidence="20">
    <location>
        <begin position="211"/>
        <end position="374"/>
    </location>
</feature>
<feature type="active site" description="Nucleophile; for GTP cyclohydrolase activity" evidence="19">
    <location>
        <position position="332"/>
    </location>
</feature>
<feature type="binding site" evidence="19">
    <location>
        <position position="28"/>
    </location>
    <ligand>
        <name>Mg(2+)</name>
        <dbReference type="ChEBI" id="CHEBI:18420"/>
        <label>2</label>
    </ligand>
</feature>
<evidence type="ECO:0000256" key="16">
    <source>
        <dbReference type="ARBA" id="ARBA00023268"/>
    </source>
</evidence>
<dbReference type="HAMAP" id="MF_01283">
    <property type="entry name" value="RibBA"/>
    <property type="match status" value="1"/>
</dbReference>
<comment type="pathway">
    <text evidence="4 19">Cofactor biosynthesis; riboflavin biosynthesis; 5-amino-6-(D-ribitylamino)uracil from GTP: step 1/4.</text>
</comment>
<keyword evidence="9 19" id="KW-0547">Nucleotide-binding</keyword>
<comment type="similarity">
    <text evidence="6 19">In the N-terminal section; belongs to the DHBP synthase family.</text>
</comment>
<dbReference type="NCBIfam" id="NF006803">
    <property type="entry name" value="PRK09311.1"/>
    <property type="match status" value="1"/>
</dbReference>
<dbReference type="InterPro" id="IPR036144">
    <property type="entry name" value="RibA-like_sf"/>
</dbReference>
<dbReference type="HAMAP" id="MF_00179">
    <property type="entry name" value="RibA"/>
    <property type="match status" value="1"/>
</dbReference>
<protein>
    <recommendedName>
        <fullName evidence="19">Riboflavin biosynthesis protein RibBA</fullName>
    </recommendedName>
    <domain>
        <recommendedName>
            <fullName evidence="19">3,4-dihydroxy-2-butanone 4-phosphate synthase</fullName>
            <shortName evidence="19">DHBP synthase</shortName>
            <ecNumber evidence="19">4.1.99.12</ecNumber>
        </recommendedName>
    </domain>
    <domain>
        <recommendedName>
            <fullName evidence="19">GTP cyclohydrolase-2</fullName>
            <ecNumber evidence="19">3.5.4.25</ecNumber>
        </recommendedName>
        <alternativeName>
            <fullName evidence="19">GTP cyclohydrolase II</fullName>
        </alternativeName>
    </domain>
</protein>
<feature type="binding site" evidence="19">
    <location>
        <position position="271"/>
    </location>
    <ligand>
        <name>Zn(2+)</name>
        <dbReference type="ChEBI" id="CHEBI:29105"/>
        <note>catalytic</note>
    </ligand>
</feature>
<feature type="binding site" evidence="19">
    <location>
        <position position="258"/>
    </location>
    <ligand>
        <name>Zn(2+)</name>
        <dbReference type="ChEBI" id="CHEBI:29105"/>
        <note>catalytic</note>
    </ligand>
</feature>
<feature type="binding site" evidence="19">
    <location>
        <position position="32"/>
    </location>
    <ligand>
        <name>D-ribulose 5-phosphate</name>
        <dbReference type="ChEBI" id="CHEBI:58121"/>
    </ligand>
</feature>
<sequence length="404" mass="44304">MPLCTTEEAIAAIRNGEMIILVDDEDRENEGDITIAAEFVTPEVVNFMATHARGLICLPMAPEMVDKLQLPLMAQKNESGFGTNFTVSIEARHGVTTGISAADRATTILTASKEDACPEDIVTPGHIFPLRAKKGGVLVRAGQTEGSVDLAELAGLRPAAVICEILKDDGTMARMPDLIPFAERHGLKIATIKDLIKYRLQRGLIAVKESARAKMPTRFGEFEIVSFDSEHTEAPHIALVKGDITTDEPVLVRVHSECFTGDILGSLRCDCGPQLHAAMSRVEKEGRGVVLYMRQEGRGIGLTCKLQAYALQDKGFDTVEANQKLGFQADLRDYGTGAQILVYLGVRKMRLMTNNPKKIVGLNGYGLEIVERVPLELGLSKYNEKYMHTKKDKMGHILHFDGED</sequence>
<evidence type="ECO:0000256" key="3">
    <source>
        <dbReference type="ARBA" id="ARBA00002284"/>
    </source>
</evidence>
<dbReference type="GO" id="GO:0005829">
    <property type="term" value="C:cytosol"/>
    <property type="evidence" value="ECO:0007669"/>
    <property type="project" value="TreeGrafter"/>
</dbReference>
<dbReference type="Gene3D" id="3.90.870.10">
    <property type="entry name" value="DHBP synthase"/>
    <property type="match status" value="1"/>
</dbReference>
<comment type="cofactor">
    <cofactor evidence="19">
        <name>Zn(2+)</name>
        <dbReference type="ChEBI" id="CHEBI:29105"/>
    </cofactor>
    <text evidence="19">Binds 1 zinc ion per subunit.</text>
</comment>
<evidence type="ECO:0000256" key="18">
    <source>
        <dbReference type="ARBA" id="ARBA00049295"/>
    </source>
</evidence>
<dbReference type="SUPFAM" id="SSF142695">
    <property type="entry name" value="RibA-like"/>
    <property type="match status" value="1"/>
</dbReference>
<dbReference type="EMBL" id="FLUQ01000001">
    <property type="protein sequence ID" value="SBV97930.1"/>
    <property type="molecule type" value="Genomic_DNA"/>
</dbReference>
<dbReference type="InterPro" id="IPR017945">
    <property type="entry name" value="DHBP_synth_RibB-like_a/b_dom"/>
</dbReference>
<dbReference type="GO" id="GO:0009231">
    <property type="term" value="P:riboflavin biosynthetic process"/>
    <property type="evidence" value="ECO:0007669"/>
    <property type="project" value="UniProtKB-UniRule"/>
</dbReference>
<keyword evidence="8 19" id="KW-0479">Metal-binding</keyword>
<dbReference type="FunFam" id="3.40.50.10990:FF:000001">
    <property type="entry name" value="Riboflavin biosynthesis protein RibBA"/>
    <property type="match status" value="1"/>
</dbReference>
<comment type="function">
    <text evidence="3 19">Catalyzes the conversion of D-ribulose 5-phosphate to formate and 3,4-dihydroxy-2-butanone 4-phosphate.</text>
</comment>
<feature type="binding site" evidence="19">
    <location>
        <position position="164"/>
    </location>
    <ligand>
        <name>D-ribulose 5-phosphate</name>
        <dbReference type="ChEBI" id="CHEBI:58121"/>
    </ligand>
</feature>
<evidence type="ECO:0000256" key="4">
    <source>
        <dbReference type="ARBA" id="ARBA00004853"/>
    </source>
</evidence>
<dbReference type="PANTHER" id="PTHR21327:SF18">
    <property type="entry name" value="3,4-DIHYDROXY-2-BUTANONE 4-PHOSPHATE SYNTHASE"/>
    <property type="match status" value="1"/>
</dbReference>
<feature type="binding site" evidence="19">
    <location>
        <position position="353"/>
    </location>
    <ligand>
        <name>GTP</name>
        <dbReference type="ChEBI" id="CHEBI:37565"/>
    </ligand>
</feature>
<dbReference type="GO" id="GO:0030145">
    <property type="term" value="F:manganese ion binding"/>
    <property type="evidence" value="ECO:0007669"/>
    <property type="project" value="UniProtKB-UniRule"/>
</dbReference>
<feature type="site" description="Essential for DHBP synthase activity" evidence="19">
    <location>
        <position position="164"/>
    </location>
</feature>
<keyword evidence="15 19" id="KW-0456">Lyase</keyword>
<dbReference type="NCBIfam" id="TIGR00506">
    <property type="entry name" value="ribB"/>
    <property type="match status" value="1"/>
</dbReference>
<comment type="catalytic activity">
    <reaction evidence="18 19">
        <text>GTP + 4 H2O = 2,5-diamino-6-hydroxy-4-(5-phosphoribosylamino)-pyrimidine + formate + 2 phosphate + 3 H(+)</text>
        <dbReference type="Rhea" id="RHEA:23704"/>
        <dbReference type="ChEBI" id="CHEBI:15377"/>
        <dbReference type="ChEBI" id="CHEBI:15378"/>
        <dbReference type="ChEBI" id="CHEBI:15740"/>
        <dbReference type="ChEBI" id="CHEBI:37565"/>
        <dbReference type="ChEBI" id="CHEBI:43474"/>
        <dbReference type="ChEBI" id="CHEBI:58614"/>
        <dbReference type="EC" id="3.5.4.25"/>
    </reaction>
</comment>
<evidence type="ECO:0000256" key="12">
    <source>
        <dbReference type="ARBA" id="ARBA00022842"/>
    </source>
</evidence>
<feature type="binding site" evidence="19">
    <location>
        <begin position="253"/>
        <end position="257"/>
    </location>
    <ligand>
        <name>GTP</name>
        <dbReference type="ChEBI" id="CHEBI:37565"/>
    </ligand>
</feature>
<dbReference type="FunFam" id="3.90.870.10:FF:000001">
    <property type="entry name" value="Riboflavin biosynthesis protein RibBA"/>
    <property type="match status" value="1"/>
</dbReference>
<comment type="caution">
    <text evidence="19">Lacks conserved residue(s) required for the propagation of feature annotation.</text>
</comment>
<dbReference type="CDD" id="cd00641">
    <property type="entry name" value="GTP_cyclohydro2"/>
    <property type="match status" value="1"/>
</dbReference>
<evidence type="ECO:0000256" key="8">
    <source>
        <dbReference type="ARBA" id="ARBA00022723"/>
    </source>
</evidence>
<keyword evidence="12 19" id="KW-0460">Magnesium</keyword>
<feature type="binding site" evidence="19">
    <location>
        <position position="269"/>
    </location>
    <ligand>
        <name>Zn(2+)</name>
        <dbReference type="ChEBI" id="CHEBI:29105"/>
        <note>catalytic</note>
    </ligand>
</feature>
<dbReference type="GO" id="GO:0008270">
    <property type="term" value="F:zinc ion binding"/>
    <property type="evidence" value="ECO:0007669"/>
    <property type="project" value="UniProtKB-UniRule"/>
</dbReference>
<evidence type="ECO:0000313" key="21">
    <source>
        <dbReference type="EMBL" id="SBV97930.1"/>
    </source>
</evidence>
<evidence type="ECO:0000256" key="9">
    <source>
        <dbReference type="ARBA" id="ARBA00022741"/>
    </source>
</evidence>
<reference evidence="21" key="1">
    <citation type="submission" date="2016-04" db="EMBL/GenBank/DDBJ databases">
        <authorList>
            <person name="Evans L.H."/>
            <person name="Alamgir A."/>
            <person name="Owens N."/>
            <person name="Weber N.D."/>
            <person name="Virtaneva K."/>
            <person name="Barbian K."/>
            <person name="Babar A."/>
            <person name="Rosenke K."/>
        </authorList>
    </citation>
    <scope>NUCLEOTIDE SEQUENCE</scope>
    <source>
        <strain evidence="21">86</strain>
    </source>
</reference>
<evidence type="ECO:0000256" key="10">
    <source>
        <dbReference type="ARBA" id="ARBA00022801"/>
    </source>
</evidence>
<dbReference type="PANTHER" id="PTHR21327">
    <property type="entry name" value="GTP CYCLOHYDROLASE II-RELATED"/>
    <property type="match status" value="1"/>
</dbReference>
<keyword evidence="7 19" id="KW-0686">Riboflavin biosynthesis</keyword>
<evidence type="ECO:0000256" key="11">
    <source>
        <dbReference type="ARBA" id="ARBA00022833"/>
    </source>
</evidence>
<dbReference type="Pfam" id="PF00925">
    <property type="entry name" value="GTP_cyclohydro2"/>
    <property type="match status" value="1"/>
</dbReference>
<keyword evidence="13 19" id="KW-0342">GTP-binding</keyword>
<keyword evidence="10 19" id="KW-0378">Hydrolase</keyword>
<keyword evidence="14 19" id="KW-0464">Manganese</keyword>
<name>A0A212JET7_9DELT</name>
<keyword evidence="16 19" id="KW-0511">Multifunctional enzyme</keyword>
<evidence type="ECO:0000256" key="13">
    <source>
        <dbReference type="ARBA" id="ARBA00023134"/>
    </source>
</evidence>
<dbReference type="GO" id="GO:0008686">
    <property type="term" value="F:3,4-dihydroxy-2-butanone-4-phosphate synthase activity"/>
    <property type="evidence" value="ECO:0007669"/>
    <property type="project" value="UniProtKB-UniRule"/>
</dbReference>
<dbReference type="InterPro" id="IPR016299">
    <property type="entry name" value="Riboflavin_synth_RibBA"/>
</dbReference>
<dbReference type="GO" id="GO:0005525">
    <property type="term" value="F:GTP binding"/>
    <property type="evidence" value="ECO:0007669"/>
    <property type="project" value="UniProtKB-KW"/>
</dbReference>
<feature type="binding site" evidence="19">
    <location>
        <begin position="296"/>
        <end position="298"/>
    </location>
    <ligand>
        <name>GTP</name>
        <dbReference type="ChEBI" id="CHEBI:37565"/>
    </ligand>
</feature>
<comment type="pathway">
    <text evidence="5 19">Cofactor biosynthesis; riboflavin biosynthesis; 2-hydroxy-3-oxobutyl phosphate from D-ribulose 5-phosphate: step 1/1.</text>
</comment>
<comment type="cofactor">
    <cofactor evidence="2">
        <name>Mn(2+)</name>
        <dbReference type="ChEBI" id="CHEBI:29035"/>
    </cofactor>
</comment>
<feature type="binding site" evidence="19">
    <location>
        <position position="274"/>
    </location>
    <ligand>
        <name>GTP</name>
        <dbReference type="ChEBI" id="CHEBI:37565"/>
    </ligand>
</feature>
<dbReference type="Gene3D" id="3.40.50.10990">
    <property type="entry name" value="GTP cyclohydrolase II"/>
    <property type="match status" value="1"/>
</dbReference>
<evidence type="ECO:0000256" key="6">
    <source>
        <dbReference type="ARBA" id="ARBA00005520"/>
    </source>
</evidence>
<dbReference type="UniPathway" id="UPA00275">
    <property type="reaction ID" value="UER00399"/>
</dbReference>
<dbReference type="NCBIfam" id="TIGR00505">
    <property type="entry name" value="ribA"/>
    <property type="match status" value="1"/>
</dbReference>
<evidence type="ECO:0000256" key="5">
    <source>
        <dbReference type="ARBA" id="ARBA00004904"/>
    </source>
</evidence>
<accession>A0A212JET7</accession>
<feature type="site" description="Essential for DHBP synthase activity" evidence="19">
    <location>
        <position position="126"/>
    </location>
</feature>
<feature type="binding site" evidence="19">
    <location>
        <position position="318"/>
    </location>
    <ligand>
        <name>GTP</name>
        <dbReference type="ChEBI" id="CHEBI:37565"/>
    </ligand>
</feature>
<dbReference type="InterPro" id="IPR032677">
    <property type="entry name" value="GTP_cyclohydro_II"/>
</dbReference>
<feature type="binding site" evidence="19">
    <location>
        <position position="28"/>
    </location>
    <ligand>
        <name>Mg(2+)</name>
        <dbReference type="ChEBI" id="CHEBI:18420"/>
        <label>1</label>
    </ligand>
</feature>
<dbReference type="Pfam" id="PF00926">
    <property type="entry name" value="DHBP_synthase"/>
    <property type="match status" value="1"/>
</dbReference>
<evidence type="ECO:0000256" key="7">
    <source>
        <dbReference type="ARBA" id="ARBA00022619"/>
    </source>
</evidence>
<dbReference type="AlphaFoldDB" id="A0A212JET7"/>
<evidence type="ECO:0000256" key="15">
    <source>
        <dbReference type="ARBA" id="ARBA00023239"/>
    </source>
</evidence>
<dbReference type="GO" id="GO:0003935">
    <property type="term" value="F:GTP cyclohydrolase II activity"/>
    <property type="evidence" value="ECO:0007669"/>
    <property type="project" value="UniProtKB-UniRule"/>
</dbReference>
<dbReference type="InterPro" id="IPR000926">
    <property type="entry name" value="RibA"/>
</dbReference>
<feature type="binding site" evidence="19">
    <location>
        <begin position="27"/>
        <end position="28"/>
    </location>
    <ligand>
        <name>D-ribulose 5-phosphate</name>
        <dbReference type="ChEBI" id="CHEBI:58121"/>
    </ligand>
</feature>
<proteinExistence type="inferred from homology"/>
<feature type="region of interest" description="DHBP synthase" evidence="19">
    <location>
        <begin position="1"/>
        <end position="201"/>
    </location>
</feature>
<comment type="similarity">
    <text evidence="19">In the C-terminal section; belongs to the GTP cyclohydrolase II family.</text>
</comment>
<dbReference type="SUPFAM" id="SSF55821">
    <property type="entry name" value="YrdC/RibB"/>
    <property type="match status" value="1"/>
</dbReference>
<dbReference type="InterPro" id="IPR000422">
    <property type="entry name" value="DHBP_synthase_RibB"/>
</dbReference>
<evidence type="ECO:0000256" key="14">
    <source>
        <dbReference type="ARBA" id="ARBA00023211"/>
    </source>
</evidence>
<evidence type="ECO:0000256" key="2">
    <source>
        <dbReference type="ARBA" id="ARBA00001936"/>
    </source>
</evidence>